<dbReference type="Proteomes" id="UP000619101">
    <property type="component" value="Unassembled WGS sequence"/>
</dbReference>
<feature type="chain" id="PRO_5045401596" evidence="2">
    <location>
        <begin position="24"/>
        <end position="186"/>
    </location>
</feature>
<accession>A0ABR8XTQ5</accession>
<evidence type="ECO:0000256" key="1">
    <source>
        <dbReference type="SAM" id="MobiDB-lite"/>
    </source>
</evidence>
<evidence type="ECO:0000313" key="4">
    <source>
        <dbReference type="Proteomes" id="UP000619101"/>
    </source>
</evidence>
<keyword evidence="2" id="KW-0732">Signal</keyword>
<dbReference type="EMBL" id="JACSPZ010000001">
    <property type="protein sequence ID" value="MBD8035322.1"/>
    <property type="molecule type" value="Genomic_DNA"/>
</dbReference>
<comment type="caution">
    <text evidence="3">The sequence shown here is derived from an EMBL/GenBank/DDBJ whole genome shotgun (WGS) entry which is preliminary data.</text>
</comment>
<gene>
    <name evidence="3" type="ORF">H9635_01135</name>
</gene>
<evidence type="ECO:0000256" key="2">
    <source>
        <dbReference type="SAM" id="SignalP"/>
    </source>
</evidence>
<reference evidence="3 4" key="1">
    <citation type="submission" date="2020-08" db="EMBL/GenBank/DDBJ databases">
        <title>A Genomic Blueprint of the Chicken Gut Microbiome.</title>
        <authorList>
            <person name="Gilroy R."/>
            <person name="Ravi A."/>
            <person name="Getino M."/>
            <person name="Pursley I."/>
            <person name="Horton D.L."/>
            <person name="Alikhan N.-F."/>
            <person name="Baker D."/>
            <person name="Gharbi K."/>
            <person name="Hall N."/>
            <person name="Watson M."/>
            <person name="Adriaenssens E.M."/>
            <person name="Foster-Nyarko E."/>
            <person name="Jarju S."/>
            <person name="Secka A."/>
            <person name="Antonio M."/>
            <person name="Oren A."/>
            <person name="Chaudhuri R."/>
            <person name="La Ragione R.M."/>
            <person name="Hildebrand F."/>
            <person name="Pallen M.J."/>
        </authorList>
    </citation>
    <scope>NUCLEOTIDE SEQUENCE [LARGE SCALE GENOMIC DNA]</scope>
    <source>
        <strain evidence="3 4">A46</strain>
    </source>
</reference>
<name>A0ABR8XTQ5_9BACL</name>
<keyword evidence="4" id="KW-1185">Reference proteome</keyword>
<feature type="region of interest" description="Disordered" evidence="1">
    <location>
        <begin position="163"/>
        <end position="186"/>
    </location>
</feature>
<sequence>MRGGIQLKSVWFNVMMMSVIFLAACGNTNDESLTDAGETNVVYENDEIISHNLEGVTVSLDYQIQKVTNSEMLAQSTNLQSGDYLLEVSGEIHNEFEQMVYYTPHFNIETPDNVKIEQLSSTVGDEQILVNPQMKTNFTVVYLIPEEQYNKNESLNLQAPAVFKEPDSESSGDALGDSSNWEIPIK</sequence>
<protein>
    <submittedName>
        <fullName evidence="3">Uncharacterized protein</fullName>
    </submittedName>
</protein>
<evidence type="ECO:0000313" key="3">
    <source>
        <dbReference type="EMBL" id="MBD8035322.1"/>
    </source>
</evidence>
<dbReference type="PROSITE" id="PS51257">
    <property type="entry name" value="PROKAR_LIPOPROTEIN"/>
    <property type="match status" value="1"/>
</dbReference>
<feature type="signal peptide" evidence="2">
    <location>
        <begin position="1"/>
        <end position="23"/>
    </location>
</feature>
<organism evidence="3 4">
    <name type="scientific">Solibacillus faecavium</name>
    <dbReference type="NCBI Taxonomy" id="2762221"/>
    <lineage>
        <taxon>Bacteria</taxon>
        <taxon>Bacillati</taxon>
        <taxon>Bacillota</taxon>
        <taxon>Bacilli</taxon>
        <taxon>Bacillales</taxon>
        <taxon>Caryophanaceae</taxon>
        <taxon>Solibacillus</taxon>
    </lineage>
</organism>
<proteinExistence type="predicted"/>
<feature type="compositionally biased region" description="Polar residues" evidence="1">
    <location>
        <begin position="177"/>
        <end position="186"/>
    </location>
</feature>